<evidence type="ECO:0000313" key="3">
    <source>
        <dbReference type="Proteomes" id="UP000238322"/>
    </source>
</evidence>
<reference evidence="2 3" key="1">
    <citation type="submission" date="2018-02" db="EMBL/GenBank/DDBJ databases">
        <title>Comparative genomes isolates from brazilian mangrove.</title>
        <authorList>
            <person name="Araujo J.E."/>
            <person name="Taketani R.G."/>
            <person name="Silva M.C.P."/>
            <person name="Loureco M.V."/>
            <person name="Andreote F.D."/>
        </authorList>
    </citation>
    <scope>NUCLEOTIDE SEQUENCE [LARGE SCALE GENOMIC DNA]</scope>
    <source>
        <strain evidence="2 3">Hex-1 MGV</strain>
    </source>
</reference>
<dbReference type="SUPFAM" id="SSF103473">
    <property type="entry name" value="MFS general substrate transporter"/>
    <property type="match status" value="1"/>
</dbReference>
<dbReference type="AlphaFoldDB" id="A0A2S8G874"/>
<keyword evidence="1" id="KW-0812">Transmembrane</keyword>
<proteinExistence type="predicted"/>
<feature type="transmembrane region" description="Helical" evidence="1">
    <location>
        <begin position="294"/>
        <end position="314"/>
    </location>
</feature>
<feature type="transmembrane region" description="Helical" evidence="1">
    <location>
        <begin position="234"/>
        <end position="256"/>
    </location>
</feature>
<name>A0A2S8G874_9BACT</name>
<feature type="transmembrane region" description="Helical" evidence="1">
    <location>
        <begin position="55"/>
        <end position="75"/>
    </location>
</feature>
<dbReference type="InterPro" id="IPR036259">
    <property type="entry name" value="MFS_trans_sf"/>
</dbReference>
<protein>
    <recommendedName>
        <fullName evidence="4">MFS transporter</fullName>
    </recommendedName>
</protein>
<gene>
    <name evidence="2" type="ORF">C5Y83_00455</name>
</gene>
<dbReference type="EMBL" id="PUHY01000001">
    <property type="protein sequence ID" value="PQO40633.1"/>
    <property type="molecule type" value="Genomic_DNA"/>
</dbReference>
<dbReference type="InterPro" id="IPR043745">
    <property type="entry name" value="DUF5690"/>
</dbReference>
<sequence>MYGFRKPFTVATYDGSEFFGIGFKTLIVSVQIIGYMISKFIGIKVISEMPPHRRAVALLGLIGIAEIGLAVFGLLPRPVNVIGLFVNGLALGMVFGLVLGFLEGRRLTEALVAGLCASFILADGVTKSVGKTVLDWGVAEDWMPFVTGLIFVLPLLAFVWLLSKVPPPDDDDIAARSERHEMTSEERWSLFQKYGLGLSMVVAIFLLVTIIRSVRADFAVELWSGLGTKPNAKIFTQSEMLVALGITLVNGLAVLIRNNRLAFFMSLGICGLGLLVIAMSLFVQQQGEMDPFHFMVLIGFGLYLPYVAVHTTVFERLLAMTRERGNLGFLMYVADAMGYLGYVGVMFAKDIVSTSEGFLGFFMTFCWFTVGVSVVCLAIAWRYFQLQGAQALAPEAVEVAAETR</sequence>
<keyword evidence="1" id="KW-1133">Transmembrane helix</keyword>
<evidence type="ECO:0000313" key="2">
    <source>
        <dbReference type="EMBL" id="PQO40633.1"/>
    </source>
</evidence>
<organism evidence="2 3">
    <name type="scientific">Blastopirellula marina</name>
    <dbReference type="NCBI Taxonomy" id="124"/>
    <lineage>
        <taxon>Bacteria</taxon>
        <taxon>Pseudomonadati</taxon>
        <taxon>Planctomycetota</taxon>
        <taxon>Planctomycetia</taxon>
        <taxon>Pirellulales</taxon>
        <taxon>Pirellulaceae</taxon>
        <taxon>Blastopirellula</taxon>
    </lineage>
</organism>
<feature type="transmembrane region" description="Helical" evidence="1">
    <location>
        <begin position="20"/>
        <end position="43"/>
    </location>
</feature>
<feature type="transmembrane region" description="Helical" evidence="1">
    <location>
        <begin position="263"/>
        <end position="282"/>
    </location>
</feature>
<accession>A0A2S8G874</accession>
<comment type="caution">
    <text evidence="2">The sequence shown here is derived from an EMBL/GenBank/DDBJ whole genome shotgun (WGS) entry which is preliminary data.</text>
</comment>
<evidence type="ECO:0000256" key="1">
    <source>
        <dbReference type="SAM" id="Phobius"/>
    </source>
</evidence>
<feature type="transmembrane region" description="Helical" evidence="1">
    <location>
        <begin position="81"/>
        <end position="102"/>
    </location>
</feature>
<feature type="transmembrane region" description="Helical" evidence="1">
    <location>
        <begin position="326"/>
        <end position="347"/>
    </location>
</feature>
<feature type="transmembrane region" description="Helical" evidence="1">
    <location>
        <begin position="109"/>
        <end position="130"/>
    </location>
</feature>
<feature type="transmembrane region" description="Helical" evidence="1">
    <location>
        <begin position="359"/>
        <end position="381"/>
    </location>
</feature>
<feature type="transmembrane region" description="Helical" evidence="1">
    <location>
        <begin position="142"/>
        <end position="162"/>
    </location>
</feature>
<dbReference type="OrthoDB" id="182994at2"/>
<feature type="transmembrane region" description="Helical" evidence="1">
    <location>
        <begin position="194"/>
        <end position="214"/>
    </location>
</feature>
<evidence type="ECO:0008006" key="4">
    <source>
        <dbReference type="Google" id="ProtNLM"/>
    </source>
</evidence>
<keyword evidence="1" id="KW-0472">Membrane</keyword>
<dbReference type="Proteomes" id="UP000238322">
    <property type="component" value="Unassembled WGS sequence"/>
</dbReference>
<dbReference type="Pfam" id="PF18943">
    <property type="entry name" value="DUF5690"/>
    <property type="match status" value="1"/>
</dbReference>